<dbReference type="AlphaFoldDB" id="A0A4V2NHV3"/>
<dbReference type="GO" id="GO:0016757">
    <property type="term" value="F:glycosyltransferase activity"/>
    <property type="evidence" value="ECO:0007669"/>
    <property type="project" value="InterPro"/>
</dbReference>
<evidence type="ECO:0000313" key="4">
    <source>
        <dbReference type="Proteomes" id="UP000294192"/>
    </source>
</evidence>
<dbReference type="Pfam" id="PF00534">
    <property type="entry name" value="Glycos_transf_1"/>
    <property type="match status" value="1"/>
</dbReference>
<dbReference type="Gene3D" id="3.40.50.2000">
    <property type="entry name" value="Glycogen Phosphorylase B"/>
    <property type="match status" value="1"/>
</dbReference>
<sequence length="240" mass="28271">ILHSSNEWIESYFTSNILRKKLFMSKIKKIDNIAVYPHHRELSFFPKEKMITITPFHKKDVIVPKKEIRNKVIYCSRVEFGGSKQIEEFIRLSEINHGFEHTIMGSGDKRDIERVIKEVETHKNLNYFGKYDSESLSSAFAESVCQVITSRTDGEGFPIVFIEAARCGVPIFIRRGASRSIDILVKGNIEWFLYDDISELPKKIDEIKNNYEKFSNQIREFYNDFLSYEYTNQKWMDLIK</sequence>
<gene>
    <name evidence="3" type="ORF">C4B24_05020</name>
</gene>
<reference evidence="3 4" key="1">
    <citation type="submission" date="2018-02" db="EMBL/GenBank/DDBJ databases">
        <title>Mycoplasma marinum and Mycoplasma todarodis sp. nov., moderately halophilic and psychrotolerant mycoplasmas isolated from cephalopods.</title>
        <authorList>
            <person name="Viver T."/>
        </authorList>
    </citation>
    <scope>NUCLEOTIDE SEQUENCE [LARGE SCALE GENOMIC DNA]</scope>
    <source>
        <strain evidence="3 4">PE</strain>
    </source>
</reference>
<feature type="domain" description="Glycosyl transferase family 1" evidence="2">
    <location>
        <begin position="64"/>
        <end position="216"/>
    </location>
</feature>
<dbReference type="EMBL" id="PSZO01000102">
    <property type="protein sequence ID" value="TCG10258.1"/>
    <property type="molecule type" value="Genomic_DNA"/>
</dbReference>
<keyword evidence="4" id="KW-1185">Reference proteome</keyword>
<accession>A0A4V2NHV3</accession>
<dbReference type="SUPFAM" id="SSF53756">
    <property type="entry name" value="UDP-Glycosyltransferase/glycogen phosphorylase"/>
    <property type="match status" value="1"/>
</dbReference>
<feature type="non-terminal residue" evidence="3">
    <location>
        <position position="1"/>
    </location>
</feature>
<keyword evidence="1" id="KW-0808">Transferase</keyword>
<dbReference type="RefSeq" id="WP_210725207.1">
    <property type="nucleotide sequence ID" value="NZ_PSZO01000102.1"/>
</dbReference>
<protein>
    <recommendedName>
        <fullName evidence="2">Glycosyl transferase family 1 domain-containing protein</fullName>
    </recommendedName>
</protein>
<dbReference type="Proteomes" id="UP000294192">
    <property type="component" value="Unassembled WGS sequence"/>
</dbReference>
<name>A0A4V2NHV3_9MOLU</name>
<organism evidence="3 4">
    <name type="scientific">Mycoplasma marinum</name>
    <dbReference type="NCBI Taxonomy" id="1937190"/>
    <lineage>
        <taxon>Bacteria</taxon>
        <taxon>Bacillati</taxon>
        <taxon>Mycoplasmatota</taxon>
        <taxon>Mollicutes</taxon>
        <taxon>Mycoplasmataceae</taxon>
        <taxon>Mycoplasma</taxon>
    </lineage>
</organism>
<dbReference type="InterPro" id="IPR001296">
    <property type="entry name" value="Glyco_trans_1"/>
</dbReference>
<comment type="caution">
    <text evidence="3">The sequence shown here is derived from an EMBL/GenBank/DDBJ whole genome shotgun (WGS) entry which is preliminary data.</text>
</comment>
<evidence type="ECO:0000259" key="2">
    <source>
        <dbReference type="Pfam" id="PF00534"/>
    </source>
</evidence>
<proteinExistence type="predicted"/>
<dbReference type="PANTHER" id="PTHR46401">
    <property type="entry name" value="GLYCOSYLTRANSFERASE WBBK-RELATED"/>
    <property type="match status" value="1"/>
</dbReference>
<dbReference type="PANTHER" id="PTHR46401:SF2">
    <property type="entry name" value="GLYCOSYLTRANSFERASE WBBK-RELATED"/>
    <property type="match status" value="1"/>
</dbReference>
<evidence type="ECO:0000256" key="1">
    <source>
        <dbReference type="ARBA" id="ARBA00022679"/>
    </source>
</evidence>
<evidence type="ECO:0000313" key="3">
    <source>
        <dbReference type="EMBL" id="TCG10258.1"/>
    </source>
</evidence>